<dbReference type="AlphaFoldDB" id="A0A7D9EEZ4"/>
<sequence>MESPVLEDLNSYRQIVGSLIYVMTRTRPDLCHIVTKLSQHMSKPMVAALNAAKYILRYLKGTSVLSLKLRRMEHPLELIGFIDYDWGGCVSDRKSISGYCFQMSELGPLVSWKSKKQ</sequence>
<dbReference type="PANTHER" id="PTHR11439:SF483">
    <property type="entry name" value="PEPTIDE SYNTHASE GLIP-LIKE, PUTATIVE (AFU_ORTHOLOGUE AFUA_3G12920)-RELATED"/>
    <property type="match status" value="1"/>
</dbReference>
<evidence type="ECO:0000313" key="1">
    <source>
        <dbReference type="EMBL" id="CAB4006846.1"/>
    </source>
</evidence>
<proteinExistence type="predicted"/>
<accession>A0A7D9EEZ4</accession>
<keyword evidence="2" id="KW-1185">Reference proteome</keyword>
<dbReference type="PANTHER" id="PTHR11439">
    <property type="entry name" value="GAG-POL-RELATED RETROTRANSPOSON"/>
    <property type="match status" value="1"/>
</dbReference>
<reference evidence="1" key="1">
    <citation type="submission" date="2020-04" db="EMBL/GenBank/DDBJ databases">
        <authorList>
            <person name="Alioto T."/>
            <person name="Alioto T."/>
            <person name="Gomez Garrido J."/>
        </authorList>
    </citation>
    <scope>NUCLEOTIDE SEQUENCE</scope>
    <source>
        <strain evidence="1">A484AB</strain>
    </source>
</reference>
<comment type="caution">
    <text evidence="1">The sequence shown here is derived from an EMBL/GenBank/DDBJ whole genome shotgun (WGS) entry which is preliminary data.</text>
</comment>
<organism evidence="1 2">
    <name type="scientific">Paramuricea clavata</name>
    <name type="common">Red gorgonian</name>
    <name type="synonym">Violescent sea-whip</name>
    <dbReference type="NCBI Taxonomy" id="317549"/>
    <lineage>
        <taxon>Eukaryota</taxon>
        <taxon>Metazoa</taxon>
        <taxon>Cnidaria</taxon>
        <taxon>Anthozoa</taxon>
        <taxon>Octocorallia</taxon>
        <taxon>Malacalcyonacea</taxon>
        <taxon>Plexauridae</taxon>
        <taxon>Paramuricea</taxon>
    </lineage>
</organism>
<dbReference type="OrthoDB" id="413361at2759"/>
<gene>
    <name evidence="1" type="ORF">PACLA_8A074722</name>
</gene>
<dbReference type="EMBL" id="CACRXK020005622">
    <property type="protein sequence ID" value="CAB4006846.1"/>
    <property type="molecule type" value="Genomic_DNA"/>
</dbReference>
<protein>
    <submittedName>
        <fullName evidence="1">Uncharacterized protein</fullName>
    </submittedName>
</protein>
<name>A0A7D9EEZ4_PARCT</name>
<evidence type="ECO:0000313" key="2">
    <source>
        <dbReference type="Proteomes" id="UP001152795"/>
    </source>
</evidence>
<dbReference type="Proteomes" id="UP001152795">
    <property type="component" value="Unassembled WGS sequence"/>
</dbReference>